<dbReference type="Proteomes" id="UP001523262">
    <property type="component" value="Unassembled WGS sequence"/>
</dbReference>
<evidence type="ECO:0000313" key="2">
    <source>
        <dbReference type="Proteomes" id="UP001523262"/>
    </source>
</evidence>
<dbReference type="EMBL" id="JAMQCR010000002">
    <property type="protein sequence ID" value="MCM2535078.1"/>
    <property type="molecule type" value="Genomic_DNA"/>
</dbReference>
<gene>
    <name evidence="1" type="ORF">NDK43_25490</name>
</gene>
<organism evidence="1 2">
    <name type="scientific">Neobacillus pocheonensis</name>
    <dbReference type="NCBI Taxonomy" id="363869"/>
    <lineage>
        <taxon>Bacteria</taxon>
        <taxon>Bacillati</taxon>
        <taxon>Bacillota</taxon>
        <taxon>Bacilli</taxon>
        <taxon>Bacillales</taxon>
        <taxon>Bacillaceae</taxon>
        <taxon>Neobacillus</taxon>
    </lineage>
</organism>
<keyword evidence="2" id="KW-1185">Reference proteome</keyword>
<protein>
    <submittedName>
        <fullName evidence="1">Uncharacterized protein</fullName>
    </submittedName>
</protein>
<proteinExistence type="predicted"/>
<evidence type="ECO:0000313" key="1">
    <source>
        <dbReference type="EMBL" id="MCM2535078.1"/>
    </source>
</evidence>
<accession>A0ABT0WFQ5</accession>
<reference evidence="1 2" key="1">
    <citation type="submission" date="2022-06" db="EMBL/GenBank/DDBJ databases">
        <authorList>
            <person name="Jeon C.O."/>
        </authorList>
    </citation>
    <scope>NUCLEOTIDE SEQUENCE [LARGE SCALE GENOMIC DNA]</scope>
    <source>
        <strain evidence="1 2">KCTC 13943</strain>
    </source>
</reference>
<comment type="caution">
    <text evidence="1">The sequence shown here is derived from an EMBL/GenBank/DDBJ whole genome shotgun (WGS) entry which is preliminary data.</text>
</comment>
<name>A0ABT0WFQ5_9BACI</name>
<sequence>MERFYNEVTIEVYYGKIRGDLQKYGEFTGGHPYDMNSIQIILKDDQHVSIDAT</sequence>